<comment type="function">
    <text evidence="9">Catalyzes the 2-thiolation of uridine at the wobble position (U34) of tRNA, leading to the formation of s(2)U34.</text>
</comment>
<dbReference type="Gene3D" id="2.40.30.10">
    <property type="entry name" value="Translation factors"/>
    <property type="match status" value="1"/>
</dbReference>
<evidence type="ECO:0000259" key="10">
    <source>
        <dbReference type="Pfam" id="PF20258"/>
    </source>
</evidence>
<feature type="region of interest" description="Interaction with tRNA" evidence="9">
    <location>
        <begin position="150"/>
        <end position="152"/>
    </location>
</feature>
<keyword evidence="13" id="KW-1185">Reference proteome</keyword>
<dbReference type="EC" id="2.8.1.13" evidence="9"/>
<feature type="active site" description="Cysteine persulfide intermediate" evidence="9">
    <location>
        <position position="200"/>
    </location>
</feature>
<evidence type="ECO:0000256" key="4">
    <source>
        <dbReference type="ARBA" id="ARBA00022741"/>
    </source>
</evidence>
<gene>
    <name evidence="9 12" type="primary">mnmA</name>
    <name evidence="12" type="synonym">trmU</name>
    <name evidence="12" type="ORF">V6255_17480</name>
</gene>
<sequence length="367" mass="41198">MKDNSQTKVIVGISGGVDSSVSAYLLQQQGYQVEGLFMKNWEEDDTDEYCSAAQDLQDAQAVCDKLGIKLHTINFAAEYWDNVFEHFLEEYKAGRTPNPDIMCNKEIKFKAFLEFAAEDLGADFIATGHYCRRRDVDGKAQLLRGLDNNKDQSYFLYAVGGEQIAKTLFPVGELEKPEVRRIAEEQDLVTHNKKDSTGICFIGERKFTDFLQTYLPAQPGDIVTPENEVIGQHQGLMYHTLGQRKGLGIGGLQNSNENPWYVVGKDMDNNRLLVAQGADHPALFSYGLIAKKCDWVDRTPKKESFKCTVKTRYRQTDIPCTVNPIDDDTLEVIFEQPQAAVTPGQSAVFYIDDVCLGGAIIDQHLQK</sequence>
<evidence type="ECO:0000313" key="12">
    <source>
        <dbReference type="EMBL" id="MEL0660925.1"/>
    </source>
</evidence>
<comment type="similarity">
    <text evidence="9">Belongs to the MnmA/TRMU family.</text>
</comment>
<dbReference type="InterPro" id="IPR004506">
    <property type="entry name" value="MnmA-like"/>
</dbReference>
<evidence type="ECO:0000256" key="8">
    <source>
        <dbReference type="ARBA" id="ARBA00051542"/>
    </source>
</evidence>
<feature type="binding site" evidence="9">
    <location>
        <position position="128"/>
    </location>
    <ligand>
        <name>ATP</name>
        <dbReference type="ChEBI" id="CHEBI:30616"/>
    </ligand>
</feature>
<comment type="subcellular location">
    <subcellularLocation>
        <location evidence="9">Cytoplasm</location>
    </subcellularLocation>
</comment>
<dbReference type="InterPro" id="IPR046884">
    <property type="entry name" value="MnmA-like_central"/>
</dbReference>
<evidence type="ECO:0000256" key="1">
    <source>
        <dbReference type="ARBA" id="ARBA00022555"/>
    </source>
</evidence>
<name>A0ABU9HGM3_9GAMM</name>
<feature type="region of interest" description="Interaction with target base in tRNA" evidence="9">
    <location>
        <begin position="98"/>
        <end position="100"/>
    </location>
</feature>
<proteinExistence type="inferred from homology"/>
<dbReference type="InterPro" id="IPR014729">
    <property type="entry name" value="Rossmann-like_a/b/a_fold"/>
</dbReference>
<evidence type="ECO:0000256" key="6">
    <source>
        <dbReference type="ARBA" id="ARBA00022884"/>
    </source>
</evidence>
<dbReference type="Gene3D" id="3.40.50.620">
    <property type="entry name" value="HUPs"/>
    <property type="match status" value="1"/>
</dbReference>
<keyword evidence="9" id="KW-0963">Cytoplasm</keyword>
<feature type="domain" description="tRNA-specific 2-thiouridylase MnmA-like C-terminal" evidence="10">
    <location>
        <begin position="287"/>
        <end position="361"/>
    </location>
</feature>
<keyword evidence="2 9" id="KW-0808">Transferase</keyword>
<dbReference type="Pfam" id="PF20259">
    <property type="entry name" value="tRNA_Me_trans_M"/>
    <property type="match status" value="1"/>
</dbReference>
<feature type="domain" description="tRNA-specific 2-thiouridylase MnmA-like central" evidence="11">
    <location>
        <begin position="209"/>
        <end position="276"/>
    </location>
</feature>
<comment type="catalytic activity">
    <reaction evidence="8 9">
        <text>S-sulfanyl-L-cysteinyl-[protein] + uridine(34) in tRNA + AH2 + ATP = 2-thiouridine(34) in tRNA + L-cysteinyl-[protein] + A + AMP + diphosphate + H(+)</text>
        <dbReference type="Rhea" id="RHEA:47032"/>
        <dbReference type="Rhea" id="RHEA-COMP:10131"/>
        <dbReference type="Rhea" id="RHEA-COMP:11726"/>
        <dbReference type="Rhea" id="RHEA-COMP:11727"/>
        <dbReference type="Rhea" id="RHEA-COMP:11728"/>
        <dbReference type="ChEBI" id="CHEBI:13193"/>
        <dbReference type="ChEBI" id="CHEBI:15378"/>
        <dbReference type="ChEBI" id="CHEBI:17499"/>
        <dbReference type="ChEBI" id="CHEBI:29950"/>
        <dbReference type="ChEBI" id="CHEBI:30616"/>
        <dbReference type="ChEBI" id="CHEBI:33019"/>
        <dbReference type="ChEBI" id="CHEBI:61963"/>
        <dbReference type="ChEBI" id="CHEBI:65315"/>
        <dbReference type="ChEBI" id="CHEBI:87170"/>
        <dbReference type="ChEBI" id="CHEBI:456215"/>
        <dbReference type="EC" id="2.8.1.13"/>
    </reaction>
</comment>
<keyword evidence="6 9" id="KW-0694">RNA-binding</keyword>
<dbReference type="SUPFAM" id="SSF52402">
    <property type="entry name" value="Adenine nucleotide alpha hydrolases-like"/>
    <property type="match status" value="1"/>
</dbReference>
<dbReference type="EMBL" id="JBAKBA010000068">
    <property type="protein sequence ID" value="MEL0660925.1"/>
    <property type="molecule type" value="Genomic_DNA"/>
</dbReference>
<feature type="binding site" evidence="9">
    <location>
        <position position="38"/>
    </location>
    <ligand>
        <name>ATP</name>
        <dbReference type="ChEBI" id="CHEBI:30616"/>
    </ligand>
</feature>
<evidence type="ECO:0000313" key="13">
    <source>
        <dbReference type="Proteomes" id="UP001366060"/>
    </source>
</evidence>
<keyword evidence="4 9" id="KW-0547">Nucleotide-binding</keyword>
<evidence type="ECO:0000256" key="3">
    <source>
        <dbReference type="ARBA" id="ARBA00022694"/>
    </source>
</evidence>
<dbReference type="Pfam" id="PF03054">
    <property type="entry name" value="tRNA_Me_trans"/>
    <property type="match status" value="1"/>
</dbReference>
<evidence type="ECO:0000256" key="5">
    <source>
        <dbReference type="ARBA" id="ARBA00022840"/>
    </source>
</evidence>
<comment type="caution">
    <text evidence="12">The sequence shown here is derived from an EMBL/GenBank/DDBJ whole genome shotgun (WGS) entry which is preliminary data.</text>
</comment>
<feature type="binding site" evidence="9">
    <location>
        <begin position="12"/>
        <end position="19"/>
    </location>
    <ligand>
        <name>ATP</name>
        <dbReference type="ChEBI" id="CHEBI:30616"/>
    </ligand>
</feature>
<organism evidence="12 13">
    <name type="scientific">Psychromonas arctica</name>
    <dbReference type="NCBI Taxonomy" id="168275"/>
    <lineage>
        <taxon>Bacteria</taxon>
        <taxon>Pseudomonadati</taxon>
        <taxon>Pseudomonadota</taxon>
        <taxon>Gammaproteobacteria</taxon>
        <taxon>Alteromonadales</taxon>
        <taxon>Psychromonadaceae</taxon>
        <taxon>Psychromonas</taxon>
    </lineage>
</organism>
<feature type="site" description="Interaction with tRNA" evidence="9">
    <location>
        <position position="345"/>
    </location>
</feature>
<evidence type="ECO:0000256" key="7">
    <source>
        <dbReference type="ARBA" id="ARBA00023157"/>
    </source>
</evidence>
<dbReference type="PANTHER" id="PTHR11933">
    <property type="entry name" value="TRNA 5-METHYLAMINOMETHYL-2-THIOURIDYLATE -METHYLTRANSFERASE"/>
    <property type="match status" value="1"/>
</dbReference>
<keyword evidence="5 9" id="KW-0067">ATP-binding</keyword>
<dbReference type="GO" id="GO:0103016">
    <property type="term" value="F:tRNA-uridine 2-sulfurtransferase activity"/>
    <property type="evidence" value="ECO:0007669"/>
    <property type="project" value="UniProtKB-EC"/>
</dbReference>
<keyword evidence="3 9" id="KW-0819">tRNA processing</keyword>
<reference evidence="12 13" key="1">
    <citation type="submission" date="2024-02" db="EMBL/GenBank/DDBJ databases">
        <title>Bacteria isolated from the canopy kelp, Nereocystis luetkeana.</title>
        <authorList>
            <person name="Pfister C.A."/>
            <person name="Younker I.T."/>
            <person name="Light S.H."/>
        </authorList>
    </citation>
    <scope>NUCLEOTIDE SEQUENCE [LARGE SCALE GENOMIC DNA]</scope>
    <source>
        <strain evidence="12 13">TI.2.07</strain>
    </source>
</reference>
<dbReference type="NCBIfam" id="TIGR00420">
    <property type="entry name" value="trmU"/>
    <property type="match status" value="1"/>
</dbReference>
<accession>A0ABU9HGM3</accession>
<feature type="active site" description="Nucleophile" evidence="9">
    <location>
        <position position="103"/>
    </location>
</feature>
<dbReference type="CDD" id="cd01998">
    <property type="entry name" value="MnmA_TRMU-like"/>
    <property type="match status" value="1"/>
</dbReference>
<dbReference type="PANTHER" id="PTHR11933:SF5">
    <property type="entry name" value="MITOCHONDRIAL TRNA-SPECIFIC 2-THIOURIDYLASE 1"/>
    <property type="match status" value="1"/>
</dbReference>
<keyword evidence="1 9" id="KW-0820">tRNA-binding</keyword>
<dbReference type="InterPro" id="IPR023382">
    <property type="entry name" value="MnmA-like_central_sf"/>
</dbReference>
<dbReference type="HAMAP" id="MF_00144">
    <property type="entry name" value="tRNA_thiouridyl_MnmA"/>
    <property type="match status" value="1"/>
</dbReference>
<dbReference type="RefSeq" id="WP_025564691.1">
    <property type="nucleotide sequence ID" value="NZ_JBAKBA010000068.1"/>
</dbReference>
<feature type="site" description="Interaction with tRNA" evidence="9">
    <location>
        <position position="129"/>
    </location>
</feature>
<evidence type="ECO:0000256" key="2">
    <source>
        <dbReference type="ARBA" id="ARBA00022679"/>
    </source>
</evidence>
<evidence type="ECO:0000259" key="11">
    <source>
        <dbReference type="Pfam" id="PF20259"/>
    </source>
</evidence>
<feature type="disulfide bond" description="Alternate" evidence="9">
    <location>
        <begin position="103"/>
        <end position="200"/>
    </location>
</feature>
<keyword evidence="7 9" id="KW-1015">Disulfide bond</keyword>
<protein>
    <recommendedName>
        <fullName evidence="9">tRNA-specific 2-thiouridylase MnmA</fullName>
        <ecNumber evidence="9">2.8.1.13</ecNumber>
    </recommendedName>
</protein>
<dbReference type="Proteomes" id="UP001366060">
    <property type="component" value="Unassembled WGS sequence"/>
</dbReference>
<feature type="region of interest" description="Interaction with tRNA" evidence="9">
    <location>
        <begin position="312"/>
        <end position="313"/>
    </location>
</feature>
<dbReference type="Pfam" id="PF20258">
    <property type="entry name" value="tRNA_Me_trans_C"/>
    <property type="match status" value="1"/>
</dbReference>
<dbReference type="NCBIfam" id="NF001138">
    <property type="entry name" value="PRK00143.1"/>
    <property type="match status" value="1"/>
</dbReference>
<dbReference type="InterPro" id="IPR046885">
    <property type="entry name" value="MnmA-like_C"/>
</dbReference>
<evidence type="ECO:0000256" key="9">
    <source>
        <dbReference type="HAMAP-Rule" id="MF_00144"/>
    </source>
</evidence>
<dbReference type="Gene3D" id="2.30.30.280">
    <property type="entry name" value="Adenine nucleotide alpha hydrolases-like domains"/>
    <property type="match status" value="1"/>
</dbReference>